<sequence length="175" mass="19535">MTNSTPGHVHPSDPDGAKAADEIIILILGAVVFVTFALGLVSQLYETPIFFSGRRRRRRRQYWDDEDDEDEYQYYGFGDESGGMNAMSDLEAGTCTAAAAQLPLRSATRYGSITPHIMDINGVTKMVLVVDAATPPTEGALDSYTEWFATWRKRMDSYREQQLLEETAPLLGDWS</sequence>
<dbReference type="EMBL" id="KV878590">
    <property type="protein sequence ID" value="OJJ56474.1"/>
    <property type="molecule type" value="Genomic_DNA"/>
</dbReference>
<protein>
    <submittedName>
        <fullName evidence="2">Uncharacterized protein</fullName>
    </submittedName>
</protein>
<dbReference type="VEuPathDB" id="FungiDB:ASPSYDRAFT_91735"/>
<dbReference type="Proteomes" id="UP000184356">
    <property type="component" value="Unassembled WGS sequence"/>
</dbReference>
<dbReference type="RefSeq" id="XP_040700280.1">
    <property type="nucleotide sequence ID" value="XM_040852540.1"/>
</dbReference>
<keyword evidence="3" id="KW-1185">Reference proteome</keyword>
<accession>A0A1L9TAM7</accession>
<evidence type="ECO:0000256" key="1">
    <source>
        <dbReference type="SAM" id="Phobius"/>
    </source>
</evidence>
<dbReference type="GeneID" id="63768613"/>
<reference evidence="3" key="1">
    <citation type="journal article" date="2017" name="Genome Biol.">
        <title>Comparative genomics reveals high biological diversity and specific adaptations in the industrially and medically important fungal genus Aspergillus.</title>
        <authorList>
            <person name="de Vries R.P."/>
            <person name="Riley R."/>
            <person name="Wiebenga A."/>
            <person name="Aguilar-Osorio G."/>
            <person name="Amillis S."/>
            <person name="Uchima C.A."/>
            <person name="Anderluh G."/>
            <person name="Asadollahi M."/>
            <person name="Askin M."/>
            <person name="Barry K."/>
            <person name="Battaglia E."/>
            <person name="Bayram O."/>
            <person name="Benocci T."/>
            <person name="Braus-Stromeyer S.A."/>
            <person name="Caldana C."/>
            <person name="Canovas D."/>
            <person name="Cerqueira G.C."/>
            <person name="Chen F."/>
            <person name="Chen W."/>
            <person name="Choi C."/>
            <person name="Clum A."/>
            <person name="Dos Santos R.A."/>
            <person name="Damasio A.R."/>
            <person name="Diallinas G."/>
            <person name="Emri T."/>
            <person name="Fekete E."/>
            <person name="Flipphi M."/>
            <person name="Freyberg S."/>
            <person name="Gallo A."/>
            <person name="Gournas C."/>
            <person name="Habgood R."/>
            <person name="Hainaut M."/>
            <person name="Harispe M.L."/>
            <person name="Henrissat B."/>
            <person name="Hilden K.S."/>
            <person name="Hope R."/>
            <person name="Hossain A."/>
            <person name="Karabika E."/>
            <person name="Karaffa L."/>
            <person name="Karanyi Z."/>
            <person name="Krasevec N."/>
            <person name="Kuo A."/>
            <person name="Kusch H."/>
            <person name="LaButti K."/>
            <person name="Lagendijk E.L."/>
            <person name="Lapidus A."/>
            <person name="Levasseur A."/>
            <person name="Lindquist E."/>
            <person name="Lipzen A."/>
            <person name="Logrieco A.F."/>
            <person name="MacCabe A."/>
            <person name="Maekelae M.R."/>
            <person name="Malavazi I."/>
            <person name="Melin P."/>
            <person name="Meyer V."/>
            <person name="Mielnichuk N."/>
            <person name="Miskei M."/>
            <person name="Molnar A.P."/>
            <person name="Mule G."/>
            <person name="Ngan C.Y."/>
            <person name="Orejas M."/>
            <person name="Orosz E."/>
            <person name="Ouedraogo J.P."/>
            <person name="Overkamp K.M."/>
            <person name="Park H.-S."/>
            <person name="Perrone G."/>
            <person name="Piumi F."/>
            <person name="Punt P.J."/>
            <person name="Ram A.F."/>
            <person name="Ramon A."/>
            <person name="Rauscher S."/>
            <person name="Record E."/>
            <person name="Riano-Pachon D.M."/>
            <person name="Robert V."/>
            <person name="Roehrig J."/>
            <person name="Ruller R."/>
            <person name="Salamov A."/>
            <person name="Salih N.S."/>
            <person name="Samson R.A."/>
            <person name="Sandor E."/>
            <person name="Sanguinetti M."/>
            <person name="Schuetze T."/>
            <person name="Sepcic K."/>
            <person name="Shelest E."/>
            <person name="Sherlock G."/>
            <person name="Sophianopoulou V."/>
            <person name="Squina F.M."/>
            <person name="Sun H."/>
            <person name="Susca A."/>
            <person name="Todd R.B."/>
            <person name="Tsang A."/>
            <person name="Unkles S.E."/>
            <person name="van de Wiele N."/>
            <person name="van Rossen-Uffink D."/>
            <person name="Oliveira J.V."/>
            <person name="Vesth T.C."/>
            <person name="Visser J."/>
            <person name="Yu J.-H."/>
            <person name="Zhou M."/>
            <person name="Andersen M.R."/>
            <person name="Archer D.B."/>
            <person name="Baker S.E."/>
            <person name="Benoit I."/>
            <person name="Brakhage A.A."/>
            <person name="Braus G.H."/>
            <person name="Fischer R."/>
            <person name="Frisvad J.C."/>
            <person name="Goldman G.H."/>
            <person name="Houbraken J."/>
            <person name="Oakley B."/>
            <person name="Pocsi I."/>
            <person name="Scazzocchio C."/>
            <person name="Seiboth B."/>
            <person name="vanKuyk P.A."/>
            <person name="Wortman J."/>
            <person name="Dyer P.S."/>
            <person name="Grigoriev I.V."/>
        </authorList>
    </citation>
    <scope>NUCLEOTIDE SEQUENCE [LARGE SCALE GENOMIC DNA]</scope>
    <source>
        <strain evidence="3">CBS 593.65</strain>
    </source>
</reference>
<dbReference type="AlphaFoldDB" id="A0A1L9TAM7"/>
<keyword evidence="1" id="KW-0812">Transmembrane</keyword>
<name>A0A1L9TAM7_9EURO</name>
<keyword evidence="1" id="KW-0472">Membrane</keyword>
<gene>
    <name evidence="2" type="ORF">ASPSYDRAFT_91735</name>
</gene>
<feature type="transmembrane region" description="Helical" evidence="1">
    <location>
        <begin position="23"/>
        <end position="51"/>
    </location>
</feature>
<evidence type="ECO:0000313" key="2">
    <source>
        <dbReference type="EMBL" id="OJJ56474.1"/>
    </source>
</evidence>
<evidence type="ECO:0000313" key="3">
    <source>
        <dbReference type="Proteomes" id="UP000184356"/>
    </source>
</evidence>
<dbReference type="OrthoDB" id="4489237at2759"/>
<keyword evidence="1" id="KW-1133">Transmembrane helix</keyword>
<organism evidence="2 3">
    <name type="scientific">Aspergillus sydowii CBS 593.65</name>
    <dbReference type="NCBI Taxonomy" id="1036612"/>
    <lineage>
        <taxon>Eukaryota</taxon>
        <taxon>Fungi</taxon>
        <taxon>Dikarya</taxon>
        <taxon>Ascomycota</taxon>
        <taxon>Pezizomycotina</taxon>
        <taxon>Eurotiomycetes</taxon>
        <taxon>Eurotiomycetidae</taxon>
        <taxon>Eurotiales</taxon>
        <taxon>Aspergillaceae</taxon>
        <taxon>Aspergillus</taxon>
        <taxon>Aspergillus subgen. Nidulantes</taxon>
    </lineage>
</organism>
<proteinExistence type="predicted"/>